<dbReference type="OrthoDB" id="8453064at2"/>
<proteinExistence type="predicted"/>
<dbReference type="eggNOG" id="ENOG5032YTZ">
    <property type="taxonomic scope" value="Bacteria"/>
</dbReference>
<gene>
    <name evidence="1" type="ordered locus">Nitsa_0951</name>
</gene>
<dbReference type="EMBL" id="CP002452">
    <property type="protein sequence ID" value="ADV46210.1"/>
    <property type="molecule type" value="Genomic_DNA"/>
</dbReference>
<reference evidence="2" key="2">
    <citation type="submission" date="2011-01" db="EMBL/GenBank/DDBJ databases">
        <title>The complete genome of Nitratifractor salsuginis DSM 16511.</title>
        <authorList>
            <consortium name="US DOE Joint Genome Institute (JGI-PGF)"/>
            <person name="Lucas S."/>
            <person name="Copeland A."/>
            <person name="Lapidus A."/>
            <person name="Bruce D."/>
            <person name="Goodwin L."/>
            <person name="Pitluck S."/>
            <person name="Kyrpides N."/>
            <person name="Mavromatis K."/>
            <person name="Ivanova N."/>
            <person name="Mikhailova N."/>
            <person name="Zeytun A."/>
            <person name="Detter J.C."/>
            <person name="Tapia R."/>
            <person name="Han C."/>
            <person name="Land M."/>
            <person name="Hauser L."/>
            <person name="Markowitz V."/>
            <person name="Cheng J.-F."/>
            <person name="Hugenholtz P."/>
            <person name="Woyke T."/>
            <person name="Wu D."/>
            <person name="Tindall B."/>
            <person name="Schuetze A."/>
            <person name="Brambilla E."/>
            <person name="Klenk H.-P."/>
            <person name="Eisen J.A."/>
        </authorList>
    </citation>
    <scope>NUCLEOTIDE SEQUENCE [LARGE SCALE GENOMIC DNA]</scope>
    <source>
        <strain evidence="2">DSM 16511 / JCM 12458 / E9I37-1</strain>
    </source>
</reference>
<name>E6X366_NITSE</name>
<evidence type="ECO:0000313" key="1">
    <source>
        <dbReference type="EMBL" id="ADV46210.1"/>
    </source>
</evidence>
<organism evidence="1 2">
    <name type="scientific">Nitratifractor salsuginis (strain DSM 16511 / JCM 12458 / E9I37-1)</name>
    <dbReference type="NCBI Taxonomy" id="749222"/>
    <lineage>
        <taxon>Bacteria</taxon>
        <taxon>Pseudomonadati</taxon>
        <taxon>Campylobacterota</taxon>
        <taxon>Epsilonproteobacteria</taxon>
        <taxon>Campylobacterales</taxon>
        <taxon>Sulfurovaceae</taxon>
        <taxon>Nitratifractor</taxon>
    </lineage>
</organism>
<accession>E6X366</accession>
<sequence>MRRLFWFAIFGIGLIWEMAAACRPYTVTGLNPYGDNYLAVRSGPGSRYYMQDTLHNGDRVLVCGYAGAWRRIFYGQGCSLNGAGEPSGYCRNGWAYGRYLVPAYSPPAPGYSGGNYGSSAGAGVQEVYYARLSGWDHYNSRGVRLDSVAAILRQDRANFHKYYRRDPEDTGDSYFANKYNRSILERIVRRSYIPPQVRNAILYGTPYVKVTLYTDGHIRVDLL</sequence>
<dbReference type="STRING" id="749222.Nitsa_0951"/>
<keyword evidence="2" id="KW-1185">Reference proteome</keyword>
<dbReference type="Proteomes" id="UP000008633">
    <property type="component" value="Chromosome"/>
</dbReference>
<dbReference type="Gene3D" id="2.30.30.40">
    <property type="entry name" value="SH3 Domains"/>
    <property type="match status" value="1"/>
</dbReference>
<evidence type="ECO:0000313" key="2">
    <source>
        <dbReference type="Proteomes" id="UP000008633"/>
    </source>
</evidence>
<dbReference type="RefSeq" id="WP_013553904.1">
    <property type="nucleotide sequence ID" value="NC_014935.1"/>
</dbReference>
<protein>
    <submittedName>
        <fullName evidence="1">Uncharacterized protein</fullName>
    </submittedName>
</protein>
<dbReference type="HOGENOM" id="CLU_1239089_0_0_7"/>
<dbReference type="AlphaFoldDB" id="E6X366"/>
<dbReference type="KEGG" id="nsa:Nitsa_0951"/>
<reference evidence="1 2" key="1">
    <citation type="journal article" date="2011" name="Stand. Genomic Sci.">
        <title>Complete genome sequence of Nitratifractor salsuginis type strain (E9I37-1).</title>
        <authorList>
            <person name="Anderson I."/>
            <person name="Sikorski J."/>
            <person name="Zeytun A."/>
            <person name="Nolan M."/>
            <person name="Lapidus A."/>
            <person name="Lucas S."/>
            <person name="Hammon N."/>
            <person name="Deshpande S."/>
            <person name="Cheng J.F."/>
            <person name="Tapia R."/>
            <person name="Han C."/>
            <person name="Goodwin L."/>
            <person name="Pitluck S."/>
            <person name="Liolios K."/>
            <person name="Pagani I."/>
            <person name="Ivanova N."/>
            <person name="Huntemann M."/>
            <person name="Mavromatis K."/>
            <person name="Ovchinikova G."/>
            <person name="Pati A."/>
            <person name="Chen A."/>
            <person name="Palaniappan K."/>
            <person name="Land M."/>
            <person name="Hauser L."/>
            <person name="Brambilla E.M."/>
            <person name="Ngatchou-Djao O.D."/>
            <person name="Rohde M."/>
            <person name="Tindall B.J."/>
            <person name="Goker M."/>
            <person name="Detter J.C."/>
            <person name="Woyke T."/>
            <person name="Bristow J."/>
            <person name="Eisen J.A."/>
            <person name="Markowitz V."/>
            <person name="Hugenholtz P."/>
            <person name="Klenk H.P."/>
            <person name="Kyrpides N.C."/>
        </authorList>
    </citation>
    <scope>NUCLEOTIDE SEQUENCE [LARGE SCALE GENOMIC DNA]</scope>
    <source>
        <strain evidence="2">DSM 16511 / JCM 12458 / E9I37-1</strain>
    </source>
</reference>